<evidence type="ECO:0000313" key="2">
    <source>
        <dbReference type="EMBL" id="CAA9547496.1"/>
    </source>
</evidence>
<reference evidence="2" key="1">
    <citation type="submission" date="2020-02" db="EMBL/GenBank/DDBJ databases">
        <authorList>
            <person name="Meier V. D."/>
        </authorList>
    </citation>
    <scope>NUCLEOTIDE SEQUENCE</scope>
    <source>
        <strain evidence="2">AVDCRST_MAG79</strain>
    </source>
</reference>
<feature type="non-terminal residue" evidence="2">
    <location>
        <position position="1"/>
    </location>
</feature>
<gene>
    <name evidence="2" type="ORF">AVDCRST_MAG79-2430</name>
</gene>
<dbReference type="EMBL" id="CADCWC010000366">
    <property type="protein sequence ID" value="CAA9547496.1"/>
    <property type="molecule type" value="Genomic_DNA"/>
</dbReference>
<feature type="compositionally biased region" description="Basic residues" evidence="1">
    <location>
        <begin position="195"/>
        <end position="221"/>
    </location>
</feature>
<sequence length="291" mass="32377">DRRTRHRPPGRRRVGRGHGPWRRLLQRRRAARGIRRPVPRAARLRGRRGGAAPATAGGRRAGRARPSDRAAAGRAGRRRPRLRRRHGAGRRLHRGDPLEDRGGLDRHRHRPGRVRGGRTARAWSLGRPRRAPRRGGAAAGHRHPRRRAGRAVRDPCARGRRGGAGPAAPRPSSGMAIRTGPGPDRCDRLGGGGRCRPRLRPRLRGRCRQRPRRGHRGRRRTALAGAVRGPRRAGRIGGRAARPASSPRRRASRPGAPGRSADGRRRHRRARLQYRARPDRPRGPLARLLPG</sequence>
<feature type="compositionally biased region" description="Basic and acidic residues" evidence="1">
    <location>
        <begin position="94"/>
        <end position="105"/>
    </location>
</feature>
<feature type="compositionally biased region" description="Basic residues" evidence="1">
    <location>
        <begin position="264"/>
        <end position="274"/>
    </location>
</feature>
<protein>
    <submittedName>
        <fullName evidence="2">Uncharacterized protein</fullName>
    </submittedName>
</protein>
<feature type="compositionally biased region" description="Basic residues" evidence="1">
    <location>
        <begin position="1"/>
        <end position="48"/>
    </location>
</feature>
<organism evidence="2">
    <name type="scientific">uncultured Thermoleophilia bacterium</name>
    <dbReference type="NCBI Taxonomy" id="1497501"/>
    <lineage>
        <taxon>Bacteria</taxon>
        <taxon>Bacillati</taxon>
        <taxon>Actinomycetota</taxon>
        <taxon>Thermoleophilia</taxon>
        <taxon>environmental samples</taxon>
    </lineage>
</organism>
<feature type="compositionally biased region" description="Basic residues" evidence="1">
    <location>
        <begin position="75"/>
        <end position="93"/>
    </location>
</feature>
<dbReference type="AlphaFoldDB" id="A0A6J4UDU3"/>
<accession>A0A6J4UDU3</accession>
<feature type="compositionally biased region" description="Basic residues" evidence="1">
    <location>
        <begin position="140"/>
        <end position="150"/>
    </location>
</feature>
<feature type="non-terminal residue" evidence="2">
    <location>
        <position position="291"/>
    </location>
</feature>
<feature type="region of interest" description="Disordered" evidence="1">
    <location>
        <begin position="1"/>
        <end position="291"/>
    </location>
</feature>
<feature type="compositionally biased region" description="Basic residues" evidence="1">
    <location>
        <begin position="106"/>
        <end position="118"/>
    </location>
</feature>
<name>A0A6J4UDU3_9ACTN</name>
<proteinExistence type="predicted"/>
<evidence type="ECO:0000256" key="1">
    <source>
        <dbReference type="SAM" id="MobiDB-lite"/>
    </source>
</evidence>